<dbReference type="Proteomes" id="UP001556367">
    <property type="component" value="Unassembled WGS sequence"/>
</dbReference>
<evidence type="ECO:0000256" key="2">
    <source>
        <dbReference type="ARBA" id="ARBA00023242"/>
    </source>
</evidence>
<evidence type="ECO:0000256" key="3">
    <source>
        <dbReference type="SAM" id="MobiDB-lite"/>
    </source>
</evidence>
<sequence>MEREKHRARSKLTSKGRKHKSTGTLGNPRKPDKSDAKFYNRVAFVKTTKTARKRKVVSSQRKKSHSPTPTLSASSPESRNLPPAAAVHSILSLVPQPGNGAYVHRQPVRTQKPWQQSTFGDSYHFDSYKNDSPDNKLTALPGGYSNGQLVVANQGYDYAIDPSLQQLDGYDGLEHREYRLMDPMVDFLYRNPSPFVDGLVDHYMNQVINIQYLLANKSRTAQMINETLETHPCARDAVRLLASVHQNKVRNKGARNKASMRALETDNIAVKLYNGLNDMLRVNGPQSGEEAMAVVLAISSVLFDGGTGDWRVWLGLACSYIDRNIFTPDVHPQLAWLRLSTQDVYERDAFVVKTTLWFDVLASATLRSPPHFLNIINHLFNPLQSKHIDGGGTVPSLLDVMGCENTVFWAMAQTSYLSCWKEQQQRRGTLSITQLVMQGQTILSALGDEPPPAPPAGLDKEALCRFHTSAIFRASMRVWLHAIMSNDCAAVFELSDAVQHTLSRLRSMQREDEEVFRHILRSVGFGIFMCGIFTTSRSDRQYLLELLRMESCDNVGAYRAIERLMEKIWDESDRAESRRSKAQSASVNWCEPLRRSRILLAGYTFL</sequence>
<feature type="compositionally biased region" description="Basic and acidic residues" evidence="3">
    <location>
        <begin position="29"/>
        <end position="38"/>
    </location>
</feature>
<keyword evidence="2" id="KW-0539">Nucleus</keyword>
<name>A0ABR3JBZ4_9AGAR</name>
<dbReference type="InterPro" id="IPR021858">
    <property type="entry name" value="Fun_TF"/>
</dbReference>
<dbReference type="PANTHER" id="PTHR37534:SF20">
    <property type="entry name" value="PRO1A C6 ZINK-FINGER PROTEIN"/>
    <property type="match status" value="1"/>
</dbReference>
<evidence type="ECO:0000313" key="4">
    <source>
        <dbReference type="EMBL" id="KAL0953225.1"/>
    </source>
</evidence>
<feature type="compositionally biased region" description="Basic residues" evidence="3">
    <location>
        <begin position="1"/>
        <end position="21"/>
    </location>
</feature>
<reference evidence="5" key="1">
    <citation type="submission" date="2024-06" db="EMBL/GenBank/DDBJ databases">
        <title>Multi-omics analyses provide insights into the biosynthesis of the anticancer antibiotic pleurotin in Hohenbuehelia grisea.</title>
        <authorList>
            <person name="Weaver J.A."/>
            <person name="Alberti F."/>
        </authorList>
    </citation>
    <scope>NUCLEOTIDE SEQUENCE [LARGE SCALE GENOMIC DNA]</scope>
    <source>
        <strain evidence="5">T-177</strain>
    </source>
</reference>
<comment type="subcellular location">
    <subcellularLocation>
        <location evidence="1">Nucleus</location>
    </subcellularLocation>
</comment>
<accession>A0ABR3JBZ4</accession>
<dbReference type="Pfam" id="PF11951">
    <property type="entry name" value="Fungal_trans_2"/>
    <property type="match status" value="1"/>
</dbReference>
<protein>
    <submittedName>
        <fullName evidence="4">Uncharacterized protein</fullName>
    </submittedName>
</protein>
<comment type="caution">
    <text evidence="4">The sequence shown here is derived from an EMBL/GenBank/DDBJ whole genome shotgun (WGS) entry which is preliminary data.</text>
</comment>
<proteinExistence type="predicted"/>
<keyword evidence="5" id="KW-1185">Reference proteome</keyword>
<evidence type="ECO:0000313" key="5">
    <source>
        <dbReference type="Proteomes" id="UP001556367"/>
    </source>
</evidence>
<feature type="compositionally biased region" description="Basic residues" evidence="3">
    <location>
        <begin position="49"/>
        <end position="65"/>
    </location>
</feature>
<dbReference type="EMBL" id="JASNQZ010000008">
    <property type="protein sequence ID" value="KAL0953225.1"/>
    <property type="molecule type" value="Genomic_DNA"/>
</dbReference>
<evidence type="ECO:0000256" key="1">
    <source>
        <dbReference type="ARBA" id="ARBA00004123"/>
    </source>
</evidence>
<gene>
    <name evidence="4" type="ORF">HGRIS_004478</name>
</gene>
<organism evidence="4 5">
    <name type="scientific">Hohenbuehelia grisea</name>
    <dbReference type="NCBI Taxonomy" id="104357"/>
    <lineage>
        <taxon>Eukaryota</taxon>
        <taxon>Fungi</taxon>
        <taxon>Dikarya</taxon>
        <taxon>Basidiomycota</taxon>
        <taxon>Agaricomycotina</taxon>
        <taxon>Agaricomycetes</taxon>
        <taxon>Agaricomycetidae</taxon>
        <taxon>Agaricales</taxon>
        <taxon>Pleurotineae</taxon>
        <taxon>Pleurotaceae</taxon>
        <taxon>Hohenbuehelia</taxon>
    </lineage>
</organism>
<dbReference type="PANTHER" id="PTHR37534">
    <property type="entry name" value="TRANSCRIPTIONAL ACTIVATOR PROTEIN UGA3"/>
    <property type="match status" value="1"/>
</dbReference>
<feature type="compositionally biased region" description="Polar residues" evidence="3">
    <location>
        <begin position="67"/>
        <end position="78"/>
    </location>
</feature>
<feature type="region of interest" description="Disordered" evidence="3">
    <location>
        <begin position="1"/>
        <end position="81"/>
    </location>
</feature>